<reference evidence="3" key="3">
    <citation type="submission" date="2015-05" db="UniProtKB">
        <authorList>
            <consortium name="EnsemblMetazoa"/>
        </authorList>
    </citation>
    <scope>IDENTIFICATION</scope>
</reference>
<reference evidence="4" key="2">
    <citation type="submission" date="2015-04" db="EMBL/GenBank/DDBJ databases">
        <authorList>
            <person name="Wilson R.K."/>
            <person name="Warren W."/>
            <person name="Dotson E."/>
            <person name="Oliveira P.L."/>
        </authorList>
    </citation>
    <scope>NUCLEOTIDE SEQUENCE</scope>
</reference>
<dbReference type="InParanoid" id="R4FM73"/>
<feature type="transmembrane region" description="Helical" evidence="1">
    <location>
        <begin position="78"/>
        <end position="102"/>
    </location>
</feature>
<dbReference type="STRING" id="13249.R4FM73"/>
<dbReference type="Proteomes" id="UP000015103">
    <property type="component" value="Unassembled WGS sequence"/>
</dbReference>
<keyword evidence="1" id="KW-0472">Membrane</keyword>
<dbReference type="OMA" id="MEYYLSA"/>
<keyword evidence="4" id="KW-1185">Reference proteome</keyword>
<dbReference type="HOGENOM" id="CLU_1221019_0_0_1"/>
<dbReference type="EMBL" id="GAHY01001829">
    <property type="protein sequence ID" value="JAA75681.1"/>
    <property type="molecule type" value="mRNA"/>
</dbReference>
<evidence type="ECO:0000256" key="1">
    <source>
        <dbReference type="SAM" id="Phobius"/>
    </source>
</evidence>
<dbReference type="VEuPathDB" id="VectorBase:RPRC007906"/>
<proteinExistence type="evidence at transcript level"/>
<keyword evidence="1" id="KW-1133">Transmembrane helix</keyword>
<dbReference type="AlphaFoldDB" id="R4FM73"/>
<protein>
    <submittedName>
        <fullName evidence="2 3">Uncharacterized protein</fullName>
    </submittedName>
</protein>
<evidence type="ECO:0000313" key="2">
    <source>
        <dbReference type="EMBL" id="JAA75681.1"/>
    </source>
</evidence>
<sequence length="227" mass="25939">MINIQINKLTFALLKNRTASLISLSFVPNVLTRPTSVTSKFYHREVSKSVEANLRAEDKIPASYNIIYRAPLKTYFKVTYYTTFTGLAMIIPVVGTSIYISGLENFPVILYNTEVVGSIGELGGLFGAFLLVSTQIGSIVFKYPLRIYKNSEKKHYIAVYQHILPWKHKNEEFSAGELKKSRSIMPWRDNMYAFRKRRALLLEDYFTRPADLGEMLNPDSSNKTQST</sequence>
<accession>R4FM73</accession>
<reference evidence="2" key="1">
    <citation type="submission" date="2013-04" db="EMBL/GenBank/DDBJ databases">
        <title>An insight into the transcriptome of the digestive tract of the blood sucking bug, Rhodnius prolixus.</title>
        <authorList>
            <person name="Ribeiro J.M.C."/>
            <person name="Genta F.A."/>
            <person name="Sorgine M.H.F."/>
            <person name="Paiva-Silva G.O."/>
            <person name="Majerowicz D."/>
            <person name="Medeiros M."/>
            <person name="Koerich L."/>
            <person name="Terra W.R."/>
            <person name="Ferreira C."/>
            <person name="Pimentel A.C."/>
            <person name="Bisch P.M."/>
            <person name="Diniz M.M.P."/>
            <person name="Nascimento R."/>
            <person name="Salmon D."/>
            <person name="Silber A.M."/>
            <person name="Alves M."/>
            <person name="Oliveira M.F."/>
            <person name="Gondim K.C."/>
            <person name="Silva Neto M.A.C."/>
            <person name="Atella G.C."/>
            <person name="Araujo H."/>
            <person name="Dias F.S."/>
            <person name="Polycarpo C.R."/>
            <person name="Fampa P."/>
            <person name="Melo A.C."/>
            <person name="Tanaka A.S."/>
            <person name="Balczun C."/>
            <person name="Oliveira J.H.M."/>
            <person name="Goncalves R."/>
            <person name="Lazoski C."/>
            <person name="Pereira M.A."/>
            <person name="Rivera-Pomar R."/>
            <person name="Diambra L."/>
            <person name="Schaub G.A."/>
            <person name="Garcia E.S."/>
            <person name="Azambuja P."/>
            <person name="Braz G.R.C."/>
            <person name="Oliveira P.L."/>
        </authorList>
    </citation>
    <scope>NUCLEOTIDE SEQUENCE</scope>
</reference>
<evidence type="ECO:0000313" key="4">
    <source>
        <dbReference type="Proteomes" id="UP000015103"/>
    </source>
</evidence>
<organism evidence="2">
    <name type="scientific">Rhodnius prolixus</name>
    <name type="common">Triatomid bug</name>
    <dbReference type="NCBI Taxonomy" id="13249"/>
    <lineage>
        <taxon>Eukaryota</taxon>
        <taxon>Metazoa</taxon>
        <taxon>Ecdysozoa</taxon>
        <taxon>Arthropoda</taxon>
        <taxon>Hexapoda</taxon>
        <taxon>Insecta</taxon>
        <taxon>Pterygota</taxon>
        <taxon>Neoptera</taxon>
        <taxon>Paraneoptera</taxon>
        <taxon>Hemiptera</taxon>
        <taxon>Heteroptera</taxon>
        <taxon>Panheteroptera</taxon>
        <taxon>Cimicomorpha</taxon>
        <taxon>Reduviidae</taxon>
        <taxon>Triatominae</taxon>
        <taxon>Rhodnius</taxon>
    </lineage>
</organism>
<feature type="transmembrane region" description="Helical" evidence="1">
    <location>
        <begin position="122"/>
        <end position="145"/>
    </location>
</feature>
<dbReference type="eggNOG" id="KOG0127">
    <property type="taxonomic scope" value="Eukaryota"/>
</dbReference>
<dbReference type="EMBL" id="ACPB03018901">
    <property type="status" value="NOT_ANNOTATED_CDS"/>
    <property type="molecule type" value="Genomic_DNA"/>
</dbReference>
<keyword evidence="1" id="KW-0812">Transmembrane</keyword>
<evidence type="ECO:0000313" key="3">
    <source>
        <dbReference type="EnsemblMetazoa" id="RPRC007906-PA"/>
    </source>
</evidence>
<name>R4FM73_RHOPR</name>
<dbReference type="EnsemblMetazoa" id="RPRC007906-RA">
    <property type="protein sequence ID" value="RPRC007906-PA"/>
    <property type="gene ID" value="RPRC007906"/>
</dbReference>